<dbReference type="Pfam" id="PF12833">
    <property type="entry name" value="HTH_18"/>
    <property type="match status" value="1"/>
</dbReference>
<dbReference type="STRING" id="1423788.FC78_GL001981"/>
<dbReference type="SUPFAM" id="SSF46689">
    <property type="entry name" value="Homeodomain-like"/>
    <property type="match status" value="1"/>
</dbReference>
<dbReference type="InterPro" id="IPR018060">
    <property type="entry name" value="HTH_AraC"/>
</dbReference>
<keyword evidence="3" id="KW-0804">Transcription</keyword>
<dbReference type="PANTHER" id="PTHR43280:SF28">
    <property type="entry name" value="HTH-TYPE TRANSCRIPTIONAL ACTIVATOR RHAS"/>
    <property type="match status" value="1"/>
</dbReference>
<protein>
    <recommendedName>
        <fullName evidence="4">HTH araC/xylS-type domain-containing protein</fullName>
    </recommendedName>
</protein>
<keyword evidence="2" id="KW-0238">DNA-binding</keyword>
<dbReference type="SMART" id="SM00342">
    <property type="entry name" value="HTH_ARAC"/>
    <property type="match status" value="1"/>
</dbReference>
<dbReference type="AlphaFoldDB" id="A0A0R1KQD2"/>
<dbReference type="GO" id="GO:0003700">
    <property type="term" value="F:DNA-binding transcription factor activity"/>
    <property type="evidence" value="ECO:0007669"/>
    <property type="project" value="InterPro"/>
</dbReference>
<sequence length="322" mass="37955">MTKEDFHNLDTPSSINGPEISTNSPLSIFYKRKTNQKVLYTMVQNGKFNVFEADDYQKMHRDRDFELMYVLKGQLTNYLEDQVFTYKTGEGCLLNPQMRHTEKLQDDCLVAFINLSESLLNQLLNGIDTSEAVFSFLQHNLKDENSWQRNYLQFRTQTIGSDKTFRIILDSLQQEITTVKVGSNYLQQGLILRLLSELQDKNHFQVTTNLLDHSKKDYLLNRIVQLIEDNTGNITRKTLEEELHYNAEYLNRILKEQTNKTLTSYSQEVRVHKAQELLTTTELTVQMIAEKLGFSSETYFYHYFKKHVQLSPNVYRQRFRIK</sequence>
<proteinExistence type="predicted"/>
<dbReference type="Gene3D" id="2.60.120.10">
    <property type="entry name" value="Jelly Rolls"/>
    <property type="match status" value="1"/>
</dbReference>
<evidence type="ECO:0000313" key="5">
    <source>
        <dbReference type="EMBL" id="KRK83172.1"/>
    </source>
</evidence>
<dbReference type="PANTHER" id="PTHR43280">
    <property type="entry name" value="ARAC-FAMILY TRANSCRIPTIONAL REGULATOR"/>
    <property type="match status" value="1"/>
</dbReference>
<dbReference type="InterPro" id="IPR037923">
    <property type="entry name" value="HTH-like"/>
</dbReference>
<accession>A0A0R1KQD2</accession>
<organism evidence="5 6">
    <name type="scientific">Companilactobacillus bobalius DSM 19674</name>
    <dbReference type="NCBI Taxonomy" id="1423788"/>
    <lineage>
        <taxon>Bacteria</taxon>
        <taxon>Bacillati</taxon>
        <taxon>Bacillota</taxon>
        <taxon>Bacilli</taxon>
        <taxon>Lactobacillales</taxon>
        <taxon>Lactobacillaceae</taxon>
        <taxon>Companilactobacillus</taxon>
        <taxon>Companilactobacillus bobalius</taxon>
    </lineage>
</organism>
<evidence type="ECO:0000313" key="6">
    <source>
        <dbReference type="Proteomes" id="UP000051515"/>
    </source>
</evidence>
<dbReference type="InterPro" id="IPR014710">
    <property type="entry name" value="RmlC-like_jellyroll"/>
</dbReference>
<dbReference type="PROSITE" id="PS00041">
    <property type="entry name" value="HTH_ARAC_FAMILY_1"/>
    <property type="match status" value="1"/>
</dbReference>
<dbReference type="PROSITE" id="PS01124">
    <property type="entry name" value="HTH_ARAC_FAMILY_2"/>
    <property type="match status" value="1"/>
</dbReference>
<keyword evidence="6" id="KW-1185">Reference proteome</keyword>
<dbReference type="PATRIC" id="fig|1423788.3.peg.2046"/>
<reference evidence="5 6" key="1">
    <citation type="journal article" date="2015" name="Genome Announc.">
        <title>Expanding the biotechnology potential of lactobacilli through comparative genomics of 213 strains and associated genera.</title>
        <authorList>
            <person name="Sun Z."/>
            <person name="Harris H.M."/>
            <person name="McCann A."/>
            <person name="Guo C."/>
            <person name="Argimon S."/>
            <person name="Zhang W."/>
            <person name="Yang X."/>
            <person name="Jeffery I.B."/>
            <person name="Cooney J.C."/>
            <person name="Kagawa T.F."/>
            <person name="Liu W."/>
            <person name="Song Y."/>
            <person name="Salvetti E."/>
            <person name="Wrobel A."/>
            <person name="Rasinkangas P."/>
            <person name="Parkhill J."/>
            <person name="Rea M.C."/>
            <person name="O'Sullivan O."/>
            <person name="Ritari J."/>
            <person name="Douillard F.P."/>
            <person name="Paul Ross R."/>
            <person name="Yang R."/>
            <person name="Briner A.E."/>
            <person name="Felis G.E."/>
            <person name="de Vos W.M."/>
            <person name="Barrangou R."/>
            <person name="Klaenhammer T.R."/>
            <person name="Caufield P.W."/>
            <person name="Cui Y."/>
            <person name="Zhang H."/>
            <person name="O'Toole P.W."/>
        </authorList>
    </citation>
    <scope>NUCLEOTIDE SEQUENCE [LARGE SCALE GENOMIC DNA]</scope>
    <source>
        <strain evidence="5 6">DSM 19674</strain>
    </source>
</reference>
<evidence type="ECO:0000256" key="3">
    <source>
        <dbReference type="ARBA" id="ARBA00023163"/>
    </source>
</evidence>
<keyword evidence="1" id="KW-0805">Transcription regulation</keyword>
<comment type="caution">
    <text evidence="5">The sequence shown here is derived from an EMBL/GenBank/DDBJ whole genome shotgun (WGS) entry which is preliminary data.</text>
</comment>
<dbReference type="OrthoDB" id="2329780at2"/>
<evidence type="ECO:0000259" key="4">
    <source>
        <dbReference type="PROSITE" id="PS01124"/>
    </source>
</evidence>
<dbReference type="Proteomes" id="UP000051515">
    <property type="component" value="Unassembled WGS sequence"/>
</dbReference>
<dbReference type="GO" id="GO:0043565">
    <property type="term" value="F:sequence-specific DNA binding"/>
    <property type="evidence" value="ECO:0007669"/>
    <property type="project" value="InterPro"/>
</dbReference>
<dbReference type="InterPro" id="IPR003313">
    <property type="entry name" value="AraC-bd"/>
</dbReference>
<dbReference type="Gene3D" id="1.10.10.60">
    <property type="entry name" value="Homeodomain-like"/>
    <property type="match status" value="2"/>
</dbReference>
<evidence type="ECO:0000256" key="2">
    <source>
        <dbReference type="ARBA" id="ARBA00023125"/>
    </source>
</evidence>
<dbReference type="InterPro" id="IPR009057">
    <property type="entry name" value="Homeodomain-like_sf"/>
</dbReference>
<dbReference type="SUPFAM" id="SSF51215">
    <property type="entry name" value="Regulatory protein AraC"/>
    <property type="match status" value="1"/>
</dbReference>
<name>A0A0R1KQD2_9LACO</name>
<dbReference type="InterPro" id="IPR018062">
    <property type="entry name" value="HTH_AraC-typ_CS"/>
</dbReference>
<dbReference type="EMBL" id="AZDY01000037">
    <property type="protein sequence ID" value="KRK83172.1"/>
    <property type="molecule type" value="Genomic_DNA"/>
</dbReference>
<gene>
    <name evidence="5" type="ORF">FC78_GL001981</name>
</gene>
<evidence type="ECO:0000256" key="1">
    <source>
        <dbReference type="ARBA" id="ARBA00023015"/>
    </source>
</evidence>
<feature type="domain" description="HTH araC/xylS-type" evidence="4">
    <location>
        <begin position="221"/>
        <end position="318"/>
    </location>
</feature>
<dbReference type="RefSeq" id="WP_056952557.1">
    <property type="nucleotide sequence ID" value="NZ_AZDY01000037.1"/>
</dbReference>
<dbReference type="Pfam" id="PF02311">
    <property type="entry name" value="AraC_binding"/>
    <property type="match status" value="1"/>
</dbReference>